<feature type="transmembrane region" description="Helical" evidence="1">
    <location>
        <begin position="23"/>
        <end position="40"/>
    </location>
</feature>
<dbReference type="AlphaFoldDB" id="A0A4R7RU71"/>
<keyword evidence="1" id="KW-1133">Transmembrane helix</keyword>
<proteinExistence type="predicted"/>
<keyword evidence="3" id="KW-1185">Reference proteome</keyword>
<dbReference type="EMBL" id="SOCA01000005">
    <property type="protein sequence ID" value="TDU69282.1"/>
    <property type="molecule type" value="Genomic_DNA"/>
</dbReference>
<evidence type="ECO:0000313" key="2">
    <source>
        <dbReference type="EMBL" id="TDU69282.1"/>
    </source>
</evidence>
<dbReference type="Proteomes" id="UP000295662">
    <property type="component" value="Unassembled WGS sequence"/>
</dbReference>
<evidence type="ECO:0000256" key="1">
    <source>
        <dbReference type="SAM" id="Phobius"/>
    </source>
</evidence>
<organism evidence="2 3">
    <name type="scientific">Prosthecobacter fusiformis</name>
    <dbReference type="NCBI Taxonomy" id="48464"/>
    <lineage>
        <taxon>Bacteria</taxon>
        <taxon>Pseudomonadati</taxon>
        <taxon>Verrucomicrobiota</taxon>
        <taxon>Verrucomicrobiia</taxon>
        <taxon>Verrucomicrobiales</taxon>
        <taxon>Verrucomicrobiaceae</taxon>
        <taxon>Prosthecobacter</taxon>
    </lineage>
</organism>
<keyword evidence="1" id="KW-0812">Transmembrane</keyword>
<dbReference type="OrthoDB" id="6660115at2"/>
<gene>
    <name evidence="2" type="ORF">EI77_02933</name>
</gene>
<reference evidence="2 3" key="1">
    <citation type="submission" date="2019-03" db="EMBL/GenBank/DDBJ databases">
        <title>Genomic Encyclopedia of Archaeal and Bacterial Type Strains, Phase II (KMG-II): from individual species to whole genera.</title>
        <authorList>
            <person name="Goeker M."/>
        </authorList>
    </citation>
    <scope>NUCLEOTIDE SEQUENCE [LARGE SCALE GENOMIC DNA]</scope>
    <source>
        <strain evidence="2 3">ATCC 25309</strain>
    </source>
</reference>
<comment type="caution">
    <text evidence="2">The sequence shown here is derived from an EMBL/GenBank/DDBJ whole genome shotgun (WGS) entry which is preliminary data.</text>
</comment>
<accession>A0A4R7RU71</accession>
<dbReference type="RefSeq" id="WP_133795976.1">
    <property type="nucleotide sequence ID" value="NZ_SOCA01000005.1"/>
</dbReference>
<name>A0A4R7RU71_9BACT</name>
<feature type="transmembrane region" description="Helical" evidence="1">
    <location>
        <begin position="75"/>
        <end position="98"/>
    </location>
</feature>
<protein>
    <submittedName>
        <fullName evidence="2">Uncharacterized protein</fullName>
    </submittedName>
</protein>
<feature type="transmembrane region" description="Helical" evidence="1">
    <location>
        <begin position="47"/>
        <end position="63"/>
    </location>
</feature>
<sequence length="113" mass="12391">MTTSTIQSLKLTLVSAVGLSKDALHVHIGLAVFVLVMVIFKRPLRSLIPWLAAFGIACLGEAVDMRDDLSSLGHWRWQASLHDVMNTAFWPTAFFLLARFSSLTASRKTSSGS</sequence>
<keyword evidence="1" id="KW-0472">Membrane</keyword>
<evidence type="ECO:0000313" key="3">
    <source>
        <dbReference type="Proteomes" id="UP000295662"/>
    </source>
</evidence>